<dbReference type="Proteomes" id="UP001154282">
    <property type="component" value="Unassembled WGS sequence"/>
</dbReference>
<evidence type="ECO:0000313" key="2">
    <source>
        <dbReference type="Proteomes" id="UP001154282"/>
    </source>
</evidence>
<sequence>MPITKAFRKAVRHMLWFGLDGGSQLNVPVGRCLTGSFNLINNFTLFLEQCPVILLTLRL</sequence>
<name>A0AAV0R494_9ROSI</name>
<comment type="caution">
    <text evidence="1">The sequence shown here is derived from an EMBL/GenBank/DDBJ whole genome shotgun (WGS) entry which is preliminary data.</text>
</comment>
<organism evidence="1 2">
    <name type="scientific">Linum tenue</name>
    <dbReference type="NCBI Taxonomy" id="586396"/>
    <lineage>
        <taxon>Eukaryota</taxon>
        <taxon>Viridiplantae</taxon>
        <taxon>Streptophyta</taxon>
        <taxon>Embryophyta</taxon>
        <taxon>Tracheophyta</taxon>
        <taxon>Spermatophyta</taxon>
        <taxon>Magnoliopsida</taxon>
        <taxon>eudicotyledons</taxon>
        <taxon>Gunneridae</taxon>
        <taxon>Pentapetalae</taxon>
        <taxon>rosids</taxon>
        <taxon>fabids</taxon>
        <taxon>Malpighiales</taxon>
        <taxon>Linaceae</taxon>
        <taxon>Linum</taxon>
    </lineage>
</organism>
<evidence type="ECO:0000313" key="1">
    <source>
        <dbReference type="EMBL" id="CAI0552527.1"/>
    </source>
</evidence>
<dbReference type="InterPro" id="IPR051801">
    <property type="entry name" value="GH28_Enzymes"/>
</dbReference>
<proteinExistence type="predicted"/>
<dbReference type="EMBL" id="CAMGYJ010000010">
    <property type="protein sequence ID" value="CAI0552527.1"/>
    <property type="molecule type" value="Genomic_DNA"/>
</dbReference>
<gene>
    <name evidence="1" type="ORF">LITE_LOCUS46463</name>
</gene>
<keyword evidence="2" id="KW-1185">Reference proteome</keyword>
<accession>A0AAV0R494</accession>
<reference evidence="1" key="1">
    <citation type="submission" date="2022-08" db="EMBL/GenBank/DDBJ databases">
        <authorList>
            <person name="Gutierrez-Valencia J."/>
        </authorList>
    </citation>
    <scope>NUCLEOTIDE SEQUENCE</scope>
</reference>
<dbReference type="PANTHER" id="PTHR31339">
    <property type="entry name" value="PECTIN LYASE-RELATED"/>
    <property type="match status" value="1"/>
</dbReference>
<dbReference type="AlphaFoldDB" id="A0AAV0R494"/>
<protein>
    <submittedName>
        <fullName evidence="1">Uncharacterized protein</fullName>
    </submittedName>
</protein>
<dbReference type="PANTHER" id="PTHR31339:SF4">
    <property type="entry name" value="PECTIN LYASE-LIKE SUPERFAMILY PROTEIN"/>
    <property type="match status" value="1"/>
</dbReference>